<protein>
    <submittedName>
        <fullName evidence="4">Acyl-CoA dehydrogenase family protein</fullName>
    </submittedName>
</protein>
<evidence type="ECO:0000259" key="2">
    <source>
        <dbReference type="Pfam" id="PF02771"/>
    </source>
</evidence>
<dbReference type="Pfam" id="PF08028">
    <property type="entry name" value="Acyl-CoA_dh_2"/>
    <property type="match status" value="1"/>
</dbReference>
<evidence type="ECO:0000313" key="4">
    <source>
        <dbReference type="EMBL" id="GAA1953291.1"/>
    </source>
</evidence>
<dbReference type="InterPro" id="IPR046373">
    <property type="entry name" value="Acyl-CoA_Oxase/DH_mid-dom_sf"/>
</dbReference>
<evidence type="ECO:0000259" key="3">
    <source>
        <dbReference type="Pfam" id="PF08028"/>
    </source>
</evidence>
<dbReference type="InterPro" id="IPR037069">
    <property type="entry name" value="AcylCoA_DH/ox_N_sf"/>
</dbReference>
<proteinExistence type="predicted"/>
<evidence type="ECO:0000313" key="5">
    <source>
        <dbReference type="Proteomes" id="UP001499933"/>
    </source>
</evidence>
<comment type="caution">
    <text evidence="4">The sequence shown here is derived from an EMBL/GenBank/DDBJ whole genome shotgun (WGS) entry which is preliminary data.</text>
</comment>
<keyword evidence="5" id="KW-1185">Reference proteome</keyword>
<name>A0ABP5BWA9_9MICO</name>
<dbReference type="Gene3D" id="1.20.140.10">
    <property type="entry name" value="Butyryl-CoA Dehydrogenase, subunit A, domain 3"/>
    <property type="match status" value="1"/>
</dbReference>
<reference evidence="5" key="1">
    <citation type="journal article" date="2019" name="Int. J. Syst. Evol. Microbiol.">
        <title>The Global Catalogue of Microorganisms (GCM) 10K type strain sequencing project: providing services to taxonomists for standard genome sequencing and annotation.</title>
        <authorList>
            <consortium name="The Broad Institute Genomics Platform"/>
            <consortium name="The Broad Institute Genome Sequencing Center for Infectious Disease"/>
            <person name="Wu L."/>
            <person name="Ma J."/>
        </authorList>
    </citation>
    <scope>NUCLEOTIDE SEQUENCE [LARGE SCALE GENOMIC DNA]</scope>
    <source>
        <strain evidence="5">JCM 14901</strain>
    </source>
</reference>
<dbReference type="Gene3D" id="1.10.540.10">
    <property type="entry name" value="Acyl-CoA dehydrogenase/oxidase, N-terminal domain"/>
    <property type="match status" value="1"/>
</dbReference>
<dbReference type="InterPro" id="IPR009100">
    <property type="entry name" value="AcylCoA_DH/oxidase_NM_dom_sf"/>
</dbReference>
<organism evidence="4 5">
    <name type="scientific">Microbacterium deminutum</name>
    <dbReference type="NCBI Taxonomy" id="344164"/>
    <lineage>
        <taxon>Bacteria</taxon>
        <taxon>Bacillati</taxon>
        <taxon>Actinomycetota</taxon>
        <taxon>Actinomycetes</taxon>
        <taxon>Micrococcales</taxon>
        <taxon>Microbacteriaceae</taxon>
        <taxon>Microbacterium</taxon>
    </lineage>
</organism>
<keyword evidence="1" id="KW-0560">Oxidoreductase</keyword>
<sequence>MSDTLTAPTTVAEVIERITAIQPLLRQNAAEGEIARRVPEASIQALRAAGAFRIGTPARYGGLEGTTQDQLDVAAAVGYADGGAGWTVALANVCGWLAALFSRQAQDELFGDNPDALVTGVLAPTATAVRVDGGYQITGKWYYNSGSWEADWAGVGIPIPNEAGEIVNQGVVLIPRRDYSIDETWFVAGMRSSASNCIVVEDVFVPDHRVMLVPPAIGGQYANEFTADEPVHRSAFVPVLALVLIGAQLGLGRAAYDFVVEKAATKPIAYSFFERQAESTAVQLQVAKAAQLLDTAELHARRAASDIDTAAAAGDYPDYLMRARVRADTALIAESVTQAIDILLWVHGAGSFAESSPLQRIWRDSAVAARHGVIAPAVSYEVYGKAILGDERPVSPLV</sequence>
<dbReference type="PANTHER" id="PTHR43884:SF12">
    <property type="entry name" value="ISOVALERYL-COA DEHYDROGENASE, MITOCHONDRIAL-RELATED"/>
    <property type="match status" value="1"/>
</dbReference>
<dbReference type="InterPro" id="IPR013786">
    <property type="entry name" value="AcylCoA_DH/ox_N"/>
</dbReference>
<dbReference type="Proteomes" id="UP001499933">
    <property type="component" value="Unassembled WGS sequence"/>
</dbReference>
<dbReference type="Gene3D" id="2.40.110.10">
    <property type="entry name" value="Butyryl-CoA Dehydrogenase, subunit A, domain 2"/>
    <property type="match status" value="1"/>
</dbReference>
<dbReference type="InterPro" id="IPR013107">
    <property type="entry name" value="Acyl-CoA_DH_C"/>
</dbReference>
<evidence type="ECO:0000256" key="1">
    <source>
        <dbReference type="ARBA" id="ARBA00023002"/>
    </source>
</evidence>
<dbReference type="Pfam" id="PF02771">
    <property type="entry name" value="Acyl-CoA_dh_N"/>
    <property type="match status" value="1"/>
</dbReference>
<accession>A0ABP5BWA9</accession>
<dbReference type="PIRSF" id="PIRSF016578">
    <property type="entry name" value="HsaA"/>
    <property type="match status" value="1"/>
</dbReference>
<dbReference type="PANTHER" id="PTHR43884">
    <property type="entry name" value="ACYL-COA DEHYDROGENASE"/>
    <property type="match status" value="1"/>
</dbReference>
<dbReference type="SUPFAM" id="SSF47203">
    <property type="entry name" value="Acyl-CoA dehydrogenase C-terminal domain-like"/>
    <property type="match status" value="1"/>
</dbReference>
<dbReference type="RefSeq" id="WP_344092742.1">
    <property type="nucleotide sequence ID" value="NZ_BAAAOG010000002.1"/>
</dbReference>
<feature type="domain" description="Acyl-CoA dehydrogenase/oxidase N-terminal" evidence="2">
    <location>
        <begin position="26"/>
        <end position="107"/>
    </location>
</feature>
<feature type="domain" description="Acyl-CoA dehydrogenase C-terminal" evidence="3">
    <location>
        <begin position="246"/>
        <end position="374"/>
    </location>
</feature>
<dbReference type="EMBL" id="BAAAOG010000002">
    <property type="protein sequence ID" value="GAA1953291.1"/>
    <property type="molecule type" value="Genomic_DNA"/>
</dbReference>
<dbReference type="SUPFAM" id="SSF56645">
    <property type="entry name" value="Acyl-CoA dehydrogenase NM domain-like"/>
    <property type="match status" value="1"/>
</dbReference>
<gene>
    <name evidence="4" type="ORF">GCM10009776_13930</name>
</gene>
<dbReference type="InterPro" id="IPR036250">
    <property type="entry name" value="AcylCo_DH-like_C"/>
</dbReference>